<dbReference type="PANTHER" id="PTHR43344:SF2">
    <property type="entry name" value="PHOSPHOSERINE PHOSPHATASE"/>
    <property type="match status" value="1"/>
</dbReference>
<dbReference type="EC" id="3.1.3.3" evidence="2"/>
<dbReference type="Pfam" id="PF00702">
    <property type="entry name" value="Hydrolase"/>
    <property type="match status" value="1"/>
</dbReference>
<feature type="binding site" evidence="11">
    <location>
        <begin position="90"/>
        <end position="91"/>
    </location>
    <ligand>
        <name>substrate</name>
    </ligand>
</feature>
<dbReference type="GO" id="GO:0036424">
    <property type="term" value="F:L-phosphoserine phosphatase activity"/>
    <property type="evidence" value="ECO:0007669"/>
    <property type="project" value="TreeGrafter"/>
</dbReference>
<dbReference type="SUPFAM" id="SSF56784">
    <property type="entry name" value="HAD-like"/>
    <property type="match status" value="1"/>
</dbReference>
<keyword evidence="7" id="KW-0718">Serine biosynthesis</keyword>
<evidence type="ECO:0000256" key="2">
    <source>
        <dbReference type="ARBA" id="ARBA00012640"/>
    </source>
</evidence>
<sequence length="202" mass="22939">MHVLCLDLEGVLVPEIWIEFAKVTGIEELKRTTRDEPDYAKLMNYRINILKKENLKLKDIQKVISGMNPLPGAKEFIQEAKSLLQVIILSDTFTEFAHPLMEQLGFPTIFCNSLKIDSDNFISGFSLRQEDGKTKAVKALKSINLKVMASGDSYNDLGMIKVADSGALFRTTDKIKADFPDIPAYTEYSQLIEHIKRFKTEF</sequence>
<comment type="pathway">
    <text evidence="1">Amino-acid biosynthesis; L-serine biosynthesis; L-serine from 3-phospho-D-glycerate: step 3/3.</text>
</comment>
<dbReference type="Gene3D" id="3.90.1470.10">
    <property type="entry name" value="thrh gene product, domain 2"/>
    <property type="match status" value="1"/>
</dbReference>
<evidence type="ECO:0000313" key="14">
    <source>
        <dbReference type="Proteomes" id="UP000823638"/>
    </source>
</evidence>
<reference evidence="13" key="1">
    <citation type="submission" date="2020-10" db="EMBL/GenBank/DDBJ databases">
        <authorList>
            <person name="Gilroy R."/>
        </authorList>
    </citation>
    <scope>NUCLEOTIDE SEQUENCE</scope>
    <source>
        <strain evidence="13">10532</strain>
    </source>
</reference>
<evidence type="ECO:0000256" key="10">
    <source>
        <dbReference type="PIRSR" id="PIRSR611863-1"/>
    </source>
</evidence>
<keyword evidence="3" id="KW-0028">Amino-acid biosynthesis</keyword>
<keyword evidence="4" id="KW-0479">Metal-binding</keyword>
<dbReference type="PANTHER" id="PTHR43344">
    <property type="entry name" value="PHOSPHOSERINE PHOSPHATASE"/>
    <property type="match status" value="1"/>
</dbReference>
<comment type="cofactor">
    <cofactor evidence="12">
        <name>Mg(2+)</name>
        <dbReference type="ChEBI" id="CHEBI:18420"/>
    </cofactor>
    <text evidence="12">Binds 1 Mg(2+) ion per subunit.</text>
</comment>
<comment type="catalytic activity">
    <reaction evidence="8">
        <text>O-phospho-L-serine + H2O = L-serine + phosphate</text>
        <dbReference type="Rhea" id="RHEA:21208"/>
        <dbReference type="ChEBI" id="CHEBI:15377"/>
        <dbReference type="ChEBI" id="CHEBI:33384"/>
        <dbReference type="ChEBI" id="CHEBI:43474"/>
        <dbReference type="ChEBI" id="CHEBI:57524"/>
        <dbReference type="EC" id="3.1.3.3"/>
    </reaction>
</comment>
<feature type="binding site" evidence="11">
    <location>
        <position position="155"/>
    </location>
    <ligand>
        <name>substrate</name>
    </ligand>
</feature>
<accession>A0A9D9HQN9</accession>
<evidence type="ECO:0000256" key="12">
    <source>
        <dbReference type="PIRSR" id="PIRSR611863-3"/>
    </source>
</evidence>
<evidence type="ECO:0000313" key="13">
    <source>
        <dbReference type="EMBL" id="MBO8458175.1"/>
    </source>
</evidence>
<dbReference type="InterPro" id="IPR011863">
    <property type="entry name" value="HSK-PSP"/>
</dbReference>
<feature type="binding site" evidence="12">
    <location>
        <position position="152"/>
    </location>
    <ligand>
        <name>Mg(2+)</name>
        <dbReference type="ChEBI" id="CHEBI:18420"/>
    </ligand>
</feature>
<dbReference type="EMBL" id="JADIMM010000092">
    <property type="protein sequence ID" value="MBO8458175.1"/>
    <property type="molecule type" value="Genomic_DNA"/>
</dbReference>
<dbReference type="NCBIfam" id="NF010109">
    <property type="entry name" value="PRK13582.1"/>
    <property type="match status" value="1"/>
</dbReference>
<evidence type="ECO:0000256" key="3">
    <source>
        <dbReference type="ARBA" id="ARBA00022605"/>
    </source>
</evidence>
<dbReference type="NCBIfam" id="TIGR02137">
    <property type="entry name" value="HSK-PSP"/>
    <property type="match status" value="1"/>
</dbReference>
<dbReference type="InterPro" id="IPR050582">
    <property type="entry name" value="HAD-like_SerB"/>
</dbReference>
<feature type="binding site" evidence="12">
    <location>
        <position position="9"/>
    </location>
    <ligand>
        <name>Mg(2+)</name>
        <dbReference type="ChEBI" id="CHEBI:18420"/>
    </ligand>
</feature>
<evidence type="ECO:0000256" key="8">
    <source>
        <dbReference type="ARBA" id="ARBA00048138"/>
    </source>
</evidence>
<evidence type="ECO:0000256" key="9">
    <source>
        <dbReference type="ARBA" id="ARBA00048523"/>
    </source>
</evidence>
<dbReference type="GO" id="GO:0005737">
    <property type="term" value="C:cytoplasm"/>
    <property type="evidence" value="ECO:0007669"/>
    <property type="project" value="TreeGrafter"/>
</dbReference>
<name>A0A9D9HQN9_9SPIR</name>
<comment type="catalytic activity">
    <reaction evidence="9">
        <text>O-phospho-D-serine + H2O = D-serine + phosphate</text>
        <dbReference type="Rhea" id="RHEA:24873"/>
        <dbReference type="ChEBI" id="CHEBI:15377"/>
        <dbReference type="ChEBI" id="CHEBI:35247"/>
        <dbReference type="ChEBI" id="CHEBI:43474"/>
        <dbReference type="ChEBI" id="CHEBI:58680"/>
        <dbReference type="EC" id="3.1.3.3"/>
    </reaction>
</comment>
<dbReference type="Gene3D" id="3.40.50.1000">
    <property type="entry name" value="HAD superfamily/HAD-like"/>
    <property type="match status" value="1"/>
</dbReference>
<feature type="active site" description="Nucleophile" evidence="10">
    <location>
        <position position="7"/>
    </location>
</feature>
<dbReference type="AlphaFoldDB" id="A0A9D9HQN9"/>
<feature type="binding site" evidence="12">
    <location>
        <position position="7"/>
    </location>
    <ligand>
        <name>Mg(2+)</name>
        <dbReference type="ChEBI" id="CHEBI:18420"/>
    </ligand>
</feature>
<dbReference type="InterPro" id="IPR036412">
    <property type="entry name" value="HAD-like_sf"/>
</dbReference>
<dbReference type="Proteomes" id="UP000823638">
    <property type="component" value="Unassembled WGS sequence"/>
</dbReference>
<dbReference type="GO" id="GO:0000287">
    <property type="term" value="F:magnesium ion binding"/>
    <property type="evidence" value="ECO:0007669"/>
    <property type="project" value="TreeGrafter"/>
</dbReference>
<keyword evidence="5" id="KW-0378">Hydrolase</keyword>
<reference evidence="13" key="2">
    <citation type="journal article" date="2021" name="PeerJ">
        <title>Extensive microbial diversity within the chicken gut microbiome revealed by metagenomics and culture.</title>
        <authorList>
            <person name="Gilroy R."/>
            <person name="Ravi A."/>
            <person name="Getino M."/>
            <person name="Pursley I."/>
            <person name="Horton D.L."/>
            <person name="Alikhan N.F."/>
            <person name="Baker D."/>
            <person name="Gharbi K."/>
            <person name="Hall N."/>
            <person name="Watson M."/>
            <person name="Adriaenssens E.M."/>
            <person name="Foster-Nyarko E."/>
            <person name="Jarju S."/>
            <person name="Secka A."/>
            <person name="Antonio M."/>
            <person name="Oren A."/>
            <person name="Chaudhuri R.R."/>
            <person name="La Ragione R."/>
            <person name="Hildebrand F."/>
            <person name="Pallen M.J."/>
        </authorList>
    </citation>
    <scope>NUCLEOTIDE SEQUENCE</scope>
    <source>
        <strain evidence="13">10532</strain>
    </source>
</reference>
<proteinExistence type="predicted"/>
<evidence type="ECO:0000256" key="7">
    <source>
        <dbReference type="ARBA" id="ARBA00023299"/>
    </source>
</evidence>
<feature type="binding site" evidence="11">
    <location>
        <position position="46"/>
    </location>
    <ligand>
        <name>substrate</name>
    </ligand>
</feature>
<organism evidence="13 14">
    <name type="scientific">Candidatus Gallitreponema excrementavium</name>
    <dbReference type="NCBI Taxonomy" id="2840840"/>
    <lineage>
        <taxon>Bacteria</taxon>
        <taxon>Pseudomonadati</taxon>
        <taxon>Spirochaetota</taxon>
        <taxon>Spirochaetia</taxon>
        <taxon>Spirochaetales</taxon>
        <taxon>Candidatus Gallitreponema</taxon>
    </lineage>
</organism>
<feature type="binding site" evidence="11">
    <location>
        <position position="133"/>
    </location>
    <ligand>
        <name>substrate</name>
    </ligand>
</feature>
<keyword evidence="6" id="KW-0460">Magnesium</keyword>
<comment type="caution">
    <text evidence="13">The sequence shown here is derived from an EMBL/GenBank/DDBJ whole genome shotgun (WGS) entry which is preliminary data.</text>
</comment>
<dbReference type="NCBIfam" id="TIGR01488">
    <property type="entry name" value="HAD-SF-IB"/>
    <property type="match status" value="1"/>
</dbReference>
<evidence type="ECO:0000256" key="5">
    <source>
        <dbReference type="ARBA" id="ARBA00022801"/>
    </source>
</evidence>
<evidence type="ECO:0000256" key="11">
    <source>
        <dbReference type="PIRSR" id="PIRSR611863-2"/>
    </source>
</evidence>
<feature type="active site" description="Proton donor" evidence="10">
    <location>
        <position position="9"/>
    </location>
</feature>
<protein>
    <recommendedName>
        <fullName evidence="2">phosphoserine phosphatase</fullName>
        <ecNumber evidence="2">3.1.3.3</ecNumber>
    </recommendedName>
</protein>
<evidence type="ECO:0000256" key="1">
    <source>
        <dbReference type="ARBA" id="ARBA00005135"/>
    </source>
</evidence>
<evidence type="ECO:0000256" key="6">
    <source>
        <dbReference type="ARBA" id="ARBA00022842"/>
    </source>
</evidence>
<dbReference type="GO" id="GO:0006564">
    <property type="term" value="P:L-serine biosynthetic process"/>
    <property type="evidence" value="ECO:0007669"/>
    <property type="project" value="UniProtKB-KW"/>
</dbReference>
<feature type="binding site" evidence="11">
    <location>
        <position position="15"/>
    </location>
    <ligand>
        <name>substrate</name>
    </ligand>
</feature>
<gene>
    <name evidence="13" type="primary">thrH</name>
    <name evidence="13" type="ORF">IAA81_08140</name>
</gene>
<dbReference type="InterPro" id="IPR023214">
    <property type="entry name" value="HAD_sf"/>
</dbReference>
<evidence type="ECO:0000256" key="4">
    <source>
        <dbReference type="ARBA" id="ARBA00022723"/>
    </source>
</evidence>